<evidence type="ECO:0000256" key="1">
    <source>
        <dbReference type="ARBA" id="ARBA00023015"/>
    </source>
</evidence>
<evidence type="ECO:0000259" key="5">
    <source>
        <dbReference type="Pfam" id="PF04542"/>
    </source>
</evidence>
<dbReference type="InterPro" id="IPR013325">
    <property type="entry name" value="RNA_pol_sigma_r2"/>
</dbReference>
<reference evidence="6 7" key="1">
    <citation type="submission" date="2019-02" db="EMBL/GenBank/DDBJ databases">
        <title>Deep-cultivation of Planctomycetes and their phenomic and genomic characterization uncovers novel biology.</title>
        <authorList>
            <person name="Wiegand S."/>
            <person name="Jogler M."/>
            <person name="Boedeker C."/>
            <person name="Pinto D."/>
            <person name="Vollmers J."/>
            <person name="Rivas-Marin E."/>
            <person name="Kohn T."/>
            <person name="Peeters S.H."/>
            <person name="Heuer A."/>
            <person name="Rast P."/>
            <person name="Oberbeckmann S."/>
            <person name="Bunk B."/>
            <person name="Jeske O."/>
            <person name="Meyerdierks A."/>
            <person name="Storesund J.E."/>
            <person name="Kallscheuer N."/>
            <person name="Luecker S."/>
            <person name="Lage O.M."/>
            <person name="Pohl T."/>
            <person name="Merkel B.J."/>
            <person name="Hornburger P."/>
            <person name="Mueller R.-W."/>
            <person name="Bruemmer F."/>
            <person name="Labrenz M."/>
            <person name="Spormann A.M."/>
            <person name="Op den Camp H."/>
            <person name="Overmann J."/>
            <person name="Amann R."/>
            <person name="Jetten M.S.M."/>
            <person name="Mascher T."/>
            <person name="Medema M.H."/>
            <person name="Devos D.P."/>
            <person name="Kaster A.-K."/>
            <person name="Ovreas L."/>
            <person name="Rohde M."/>
            <person name="Galperin M.Y."/>
            <person name="Jogler C."/>
        </authorList>
    </citation>
    <scope>NUCLEOTIDE SEQUENCE [LARGE SCALE GENOMIC DNA]</scope>
    <source>
        <strain evidence="6 7">ETA_A8</strain>
    </source>
</reference>
<evidence type="ECO:0000313" key="7">
    <source>
        <dbReference type="Proteomes" id="UP000315017"/>
    </source>
</evidence>
<dbReference type="Gene3D" id="1.10.1740.10">
    <property type="match status" value="1"/>
</dbReference>
<dbReference type="InterPro" id="IPR014284">
    <property type="entry name" value="RNA_pol_sigma-70_dom"/>
</dbReference>
<proteinExistence type="predicted"/>
<dbReference type="RefSeq" id="WP_145098412.1">
    <property type="nucleotide sequence ID" value="NZ_CP036274.1"/>
</dbReference>
<feature type="domain" description="RNA polymerase sigma-70 region 2" evidence="5">
    <location>
        <begin position="25"/>
        <end position="92"/>
    </location>
</feature>
<protein>
    <submittedName>
        <fullName evidence="6">RNA polymerase sigma factor</fullName>
    </submittedName>
</protein>
<evidence type="ECO:0000256" key="4">
    <source>
        <dbReference type="ARBA" id="ARBA00023163"/>
    </source>
</evidence>
<evidence type="ECO:0000256" key="3">
    <source>
        <dbReference type="ARBA" id="ARBA00023125"/>
    </source>
</evidence>
<accession>A0A517YMD1</accession>
<organism evidence="6 7">
    <name type="scientific">Anatilimnocola aggregata</name>
    <dbReference type="NCBI Taxonomy" id="2528021"/>
    <lineage>
        <taxon>Bacteria</taxon>
        <taxon>Pseudomonadati</taxon>
        <taxon>Planctomycetota</taxon>
        <taxon>Planctomycetia</taxon>
        <taxon>Pirellulales</taxon>
        <taxon>Pirellulaceae</taxon>
        <taxon>Anatilimnocola</taxon>
    </lineage>
</organism>
<keyword evidence="7" id="KW-1185">Reference proteome</keyword>
<keyword evidence="3" id="KW-0238">DNA-binding</keyword>
<dbReference type="GO" id="GO:0003677">
    <property type="term" value="F:DNA binding"/>
    <property type="evidence" value="ECO:0007669"/>
    <property type="project" value="UniProtKB-KW"/>
</dbReference>
<dbReference type="InterPro" id="IPR007627">
    <property type="entry name" value="RNA_pol_sigma70_r2"/>
</dbReference>
<dbReference type="OrthoDB" id="281047at2"/>
<evidence type="ECO:0000256" key="2">
    <source>
        <dbReference type="ARBA" id="ARBA00023082"/>
    </source>
</evidence>
<name>A0A517YMD1_9BACT</name>
<evidence type="ECO:0000313" key="6">
    <source>
        <dbReference type="EMBL" id="QDU31380.1"/>
    </source>
</evidence>
<dbReference type="Proteomes" id="UP000315017">
    <property type="component" value="Chromosome"/>
</dbReference>
<dbReference type="GO" id="GO:0006352">
    <property type="term" value="P:DNA-templated transcription initiation"/>
    <property type="evidence" value="ECO:0007669"/>
    <property type="project" value="InterPro"/>
</dbReference>
<keyword evidence="1" id="KW-0805">Transcription regulation</keyword>
<gene>
    <name evidence="6" type="ORF">ETAA8_65370</name>
</gene>
<dbReference type="AlphaFoldDB" id="A0A517YMD1"/>
<sequence length="185" mass="21478">MHSTSFTLLERVKVARNDADWDRFVNLYTPMLFAWAKRFGLGDADACDLAQDVLLILLKELPNFERGRKFSFRSWLRTIATNKCREHLRRKKPQALDPMSALQLSDFDAEPFWEHEYRQLLVARALTVMKAEFEATTWQACWEHVVSGRKAADIGAELRLSEGAVYAAKCRVMKRLREELEGLLE</sequence>
<dbReference type="InterPro" id="IPR039425">
    <property type="entry name" value="RNA_pol_sigma-70-like"/>
</dbReference>
<keyword evidence="2" id="KW-0731">Sigma factor</keyword>
<dbReference type="PANTHER" id="PTHR43133:SF8">
    <property type="entry name" value="RNA POLYMERASE SIGMA FACTOR HI_1459-RELATED"/>
    <property type="match status" value="1"/>
</dbReference>
<dbReference type="EMBL" id="CP036274">
    <property type="protein sequence ID" value="QDU31380.1"/>
    <property type="molecule type" value="Genomic_DNA"/>
</dbReference>
<dbReference type="GO" id="GO:0016987">
    <property type="term" value="F:sigma factor activity"/>
    <property type="evidence" value="ECO:0007669"/>
    <property type="project" value="UniProtKB-KW"/>
</dbReference>
<dbReference type="KEGG" id="aagg:ETAA8_65370"/>
<dbReference type="NCBIfam" id="TIGR02937">
    <property type="entry name" value="sigma70-ECF"/>
    <property type="match status" value="1"/>
</dbReference>
<dbReference type="PANTHER" id="PTHR43133">
    <property type="entry name" value="RNA POLYMERASE ECF-TYPE SIGMA FACTO"/>
    <property type="match status" value="1"/>
</dbReference>
<keyword evidence="4" id="KW-0804">Transcription</keyword>
<dbReference type="Pfam" id="PF04542">
    <property type="entry name" value="Sigma70_r2"/>
    <property type="match status" value="1"/>
</dbReference>
<dbReference type="SUPFAM" id="SSF88946">
    <property type="entry name" value="Sigma2 domain of RNA polymerase sigma factors"/>
    <property type="match status" value="1"/>
</dbReference>